<evidence type="ECO:0000313" key="4">
    <source>
        <dbReference type="EMBL" id="SDO10258.1"/>
    </source>
</evidence>
<sequence length="147" mass="15857">MVVRARNQAAGMSRTATDPDPAPTSSSRNDVALRGVLAVPPELRELASGDTLLVLKLTVRRQPPTSRPARPREPRQDTLTCITYAKALITRSATWQPGDVLDVEGALRRRVWRSPTGAAVAHEVECHRVRKVRVPGARGVVGDAGPA</sequence>
<dbReference type="SUPFAM" id="SSF50249">
    <property type="entry name" value="Nucleic acid-binding proteins"/>
    <property type="match status" value="1"/>
</dbReference>
<dbReference type="InterPro" id="IPR012340">
    <property type="entry name" value="NA-bd_OB-fold"/>
</dbReference>
<dbReference type="InterPro" id="IPR000424">
    <property type="entry name" value="Primosome_PriB/ssb"/>
</dbReference>
<keyword evidence="1 2" id="KW-0238">DNA-binding</keyword>
<gene>
    <name evidence="4" type="ORF">SAMN05660199_01351</name>
</gene>
<feature type="region of interest" description="Disordered" evidence="3">
    <location>
        <begin position="1"/>
        <end position="29"/>
    </location>
</feature>
<protein>
    <submittedName>
        <fullName evidence="4">Single-strand DNA-binding protein</fullName>
    </submittedName>
</protein>
<dbReference type="EMBL" id="FNIR01000003">
    <property type="protein sequence ID" value="SDO10258.1"/>
    <property type="molecule type" value="Genomic_DNA"/>
</dbReference>
<dbReference type="GO" id="GO:0003697">
    <property type="term" value="F:single-stranded DNA binding"/>
    <property type="evidence" value="ECO:0007669"/>
    <property type="project" value="InterPro"/>
</dbReference>
<evidence type="ECO:0000256" key="3">
    <source>
        <dbReference type="SAM" id="MobiDB-lite"/>
    </source>
</evidence>
<dbReference type="PROSITE" id="PS50935">
    <property type="entry name" value="SSB"/>
    <property type="match status" value="1"/>
</dbReference>
<reference evidence="5" key="1">
    <citation type="submission" date="2016-10" db="EMBL/GenBank/DDBJ databases">
        <authorList>
            <person name="Varghese N."/>
            <person name="Submissions S."/>
        </authorList>
    </citation>
    <scope>NUCLEOTIDE SEQUENCE [LARGE SCALE GENOMIC DNA]</scope>
    <source>
        <strain evidence="5">DSM 45843</strain>
    </source>
</reference>
<name>A0A1H0GTS3_9ACTN</name>
<dbReference type="STRING" id="1052260.SAMN05660199_01351"/>
<keyword evidence="5" id="KW-1185">Reference proteome</keyword>
<proteinExistence type="predicted"/>
<evidence type="ECO:0000313" key="5">
    <source>
        <dbReference type="Proteomes" id="UP000199088"/>
    </source>
</evidence>
<accession>A0A1H0GTS3</accession>
<dbReference type="Proteomes" id="UP000199088">
    <property type="component" value="Unassembled WGS sequence"/>
</dbReference>
<organism evidence="4 5">
    <name type="scientific">Klenkia soli</name>
    <dbReference type="NCBI Taxonomy" id="1052260"/>
    <lineage>
        <taxon>Bacteria</taxon>
        <taxon>Bacillati</taxon>
        <taxon>Actinomycetota</taxon>
        <taxon>Actinomycetes</taxon>
        <taxon>Geodermatophilales</taxon>
        <taxon>Geodermatophilaceae</taxon>
        <taxon>Klenkia</taxon>
    </lineage>
</organism>
<evidence type="ECO:0000256" key="1">
    <source>
        <dbReference type="ARBA" id="ARBA00023125"/>
    </source>
</evidence>
<dbReference type="Gene3D" id="2.40.50.140">
    <property type="entry name" value="Nucleic acid-binding proteins"/>
    <property type="match status" value="1"/>
</dbReference>
<evidence type="ECO:0000256" key="2">
    <source>
        <dbReference type="PROSITE-ProRule" id="PRU00252"/>
    </source>
</evidence>
<dbReference type="AlphaFoldDB" id="A0A1H0GTS3"/>